<dbReference type="Pfam" id="PF01814">
    <property type="entry name" value="Hemerythrin"/>
    <property type="match status" value="1"/>
</dbReference>
<evidence type="ECO:0000259" key="1">
    <source>
        <dbReference type="Pfam" id="PF01814"/>
    </source>
</evidence>
<proteinExistence type="predicted"/>
<protein>
    <submittedName>
        <fullName evidence="2">Related to HHE domain protein</fullName>
    </submittedName>
</protein>
<evidence type="ECO:0000313" key="3">
    <source>
        <dbReference type="Proteomes" id="UP000184330"/>
    </source>
</evidence>
<dbReference type="PANTHER" id="PTHR35585">
    <property type="entry name" value="HHE DOMAIN PROTEIN (AFU_ORTHOLOGUE AFUA_4G00730)"/>
    <property type="match status" value="1"/>
</dbReference>
<dbReference type="PANTHER" id="PTHR35585:SF1">
    <property type="entry name" value="HHE DOMAIN PROTEIN (AFU_ORTHOLOGUE AFUA_4G00730)"/>
    <property type="match status" value="1"/>
</dbReference>
<reference evidence="2 3" key="1">
    <citation type="submission" date="2016-03" db="EMBL/GenBank/DDBJ databases">
        <authorList>
            <person name="Ploux O."/>
        </authorList>
    </citation>
    <scope>NUCLEOTIDE SEQUENCE [LARGE SCALE GENOMIC DNA]</scope>
    <source>
        <strain evidence="2 3">UAMH 11012</strain>
    </source>
</reference>
<gene>
    <name evidence="2" type="ORF">PAC_13302</name>
</gene>
<evidence type="ECO:0000313" key="2">
    <source>
        <dbReference type="EMBL" id="CZR63405.1"/>
    </source>
</evidence>
<keyword evidence="3" id="KW-1185">Reference proteome</keyword>
<accession>A0A1L7XEE4</accession>
<dbReference type="InterPro" id="IPR012312">
    <property type="entry name" value="Hemerythrin-like"/>
</dbReference>
<dbReference type="Proteomes" id="UP000184330">
    <property type="component" value="Unassembled WGS sequence"/>
</dbReference>
<dbReference type="AlphaFoldDB" id="A0A1L7XEE4"/>
<feature type="domain" description="Hemerythrin-like" evidence="1">
    <location>
        <begin position="5"/>
        <end position="120"/>
    </location>
</feature>
<name>A0A1L7XEE4_9HELO</name>
<sequence length="157" mass="18414">MLVSEAIGQDHQYLDECYENLKLSSNTKDKVKWRNMLTWKLARHAISEELTVYPAMEKHPGEEGKALTKDDFEQHFAVKKDLYTLQSLSPADPKFSPFLEQLMHDLHFHIDHEKNEDMPRIEKALSQSESEAIAKQFMRTKRIVPTKSTQMLRRITQ</sequence>
<dbReference type="OrthoDB" id="9983919at2759"/>
<organism evidence="2 3">
    <name type="scientific">Phialocephala subalpina</name>
    <dbReference type="NCBI Taxonomy" id="576137"/>
    <lineage>
        <taxon>Eukaryota</taxon>
        <taxon>Fungi</taxon>
        <taxon>Dikarya</taxon>
        <taxon>Ascomycota</taxon>
        <taxon>Pezizomycotina</taxon>
        <taxon>Leotiomycetes</taxon>
        <taxon>Helotiales</taxon>
        <taxon>Mollisiaceae</taxon>
        <taxon>Phialocephala</taxon>
        <taxon>Phialocephala fortinii species complex</taxon>
    </lineage>
</organism>
<dbReference type="Gene3D" id="1.20.120.520">
    <property type="entry name" value="nmb1532 protein domain like"/>
    <property type="match status" value="1"/>
</dbReference>
<dbReference type="EMBL" id="FJOG01000023">
    <property type="protein sequence ID" value="CZR63405.1"/>
    <property type="molecule type" value="Genomic_DNA"/>
</dbReference>